<evidence type="ECO:0000313" key="2">
    <source>
        <dbReference type="EMBL" id="SFD35328.1"/>
    </source>
</evidence>
<proteinExistence type="predicted"/>
<protein>
    <submittedName>
        <fullName evidence="1">Uncharacterized protein</fullName>
    </submittedName>
</protein>
<evidence type="ECO:0000313" key="1">
    <source>
        <dbReference type="EMBL" id="SEG92151.1"/>
    </source>
</evidence>
<dbReference type="Proteomes" id="UP000236729">
    <property type="component" value="Unassembled WGS sequence"/>
</dbReference>
<dbReference type="AlphaFoldDB" id="A0A1H6E4B8"/>
<dbReference type="Proteomes" id="UP000199690">
    <property type="component" value="Unassembled WGS sequence"/>
</dbReference>
<evidence type="ECO:0000313" key="3">
    <source>
        <dbReference type="Proteomes" id="UP000199690"/>
    </source>
</evidence>
<dbReference type="EMBL" id="FNVB01000009">
    <property type="protein sequence ID" value="SEG92151.1"/>
    <property type="molecule type" value="Genomic_DNA"/>
</dbReference>
<evidence type="ECO:0000313" key="4">
    <source>
        <dbReference type="Proteomes" id="UP000236729"/>
    </source>
</evidence>
<name>A0A1H6E4B8_9PSEU</name>
<accession>A0A1I1RSY0</accession>
<gene>
    <name evidence="1" type="ORF">SAMN02982929_05483</name>
    <name evidence="2" type="ORF">SAMN05216506_10412</name>
</gene>
<keyword evidence="3" id="KW-1185">Reference proteome</keyword>
<reference evidence="1" key="2">
    <citation type="submission" date="2016-10" db="EMBL/GenBank/DDBJ databases">
        <authorList>
            <person name="de Groot N.N."/>
        </authorList>
    </citation>
    <scope>NUCLEOTIDE SEQUENCE [LARGE SCALE GENOMIC DNA]</scope>
    <source>
        <strain evidence="1">ATCC 20501</strain>
    </source>
</reference>
<reference evidence="3 4" key="1">
    <citation type="submission" date="2016-10" db="EMBL/GenBank/DDBJ databases">
        <authorList>
            <person name="Varghese N."/>
            <person name="Submissions S."/>
        </authorList>
    </citation>
    <scope>NUCLEOTIDE SEQUENCE [LARGE SCALE GENOMIC DNA]</scope>
    <source>
        <strain evidence="4">ATCC 20501</strain>
        <strain evidence="2 3">CGMCC 4.3529</strain>
    </source>
</reference>
<organism evidence="1 4">
    <name type="scientific">Saccharopolyspora kobensis</name>
    <dbReference type="NCBI Taxonomy" id="146035"/>
    <lineage>
        <taxon>Bacteria</taxon>
        <taxon>Bacillati</taxon>
        <taxon>Actinomycetota</taxon>
        <taxon>Actinomycetes</taxon>
        <taxon>Pseudonocardiales</taxon>
        <taxon>Pseudonocardiaceae</taxon>
        <taxon>Saccharopolyspora</taxon>
    </lineage>
</organism>
<dbReference type="EMBL" id="FOME01000004">
    <property type="protein sequence ID" value="SFD35328.1"/>
    <property type="molecule type" value="Genomic_DNA"/>
</dbReference>
<sequence>MREFGDERGAVVTAGDAANGTLGIAQDGGTHLVLVHSELVPEPAADFAVGWHVMVDAPGLGLDGARSETAWARSRRSSRSTRGAEEFRLLVSFWKSE</sequence>
<accession>A0A1H6E4B8</accession>